<name>A0A4P9Z5R2_9FUNG</name>
<protein>
    <submittedName>
        <fullName evidence="1">Uncharacterized protein</fullName>
    </submittedName>
</protein>
<organism evidence="1 2">
    <name type="scientific">Syncephalis pseudoplumigaleata</name>
    <dbReference type="NCBI Taxonomy" id="1712513"/>
    <lineage>
        <taxon>Eukaryota</taxon>
        <taxon>Fungi</taxon>
        <taxon>Fungi incertae sedis</taxon>
        <taxon>Zoopagomycota</taxon>
        <taxon>Zoopagomycotina</taxon>
        <taxon>Zoopagomycetes</taxon>
        <taxon>Zoopagales</taxon>
        <taxon>Piptocephalidaceae</taxon>
        <taxon>Syncephalis</taxon>
    </lineage>
</organism>
<dbReference type="Proteomes" id="UP000278143">
    <property type="component" value="Unassembled WGS sequence"/>
</dbReference>
<dbReference type="AlphaFoldDB" id="A0A4P9Z5R2"/>
<keyword evidence="2" id="KW-1185">Reference proteome</keyword>
<proteinExistence type="predicted"/>
<dbReference type="OrthoDB" id="10423534at2759"/>
<accession>A0A4P9Z5R2</accession>
<gene>
    <name evidence="1" type="ORF">SYNPS1DRAFT_26926</name>
</gene>
<evidence type="ECO:0000313" key="2">
    <source>
        <dbReference type="Proteomes" id="UP000278143"/>
    </source>
</evidence>
<reference evidence="2" key="1">
    <citation type="journal article" date="2018" name="Nat. Microbiol.">
        <title>Leveraging single-cell genomics to expand the fungal tree of life.</title>
        <authorList>
            <person name="Ahrendt S.R."/>
            <person name="Quandt C.A."/>
            <person name="Ciobanu D."/>
            <person name="Clum A."/>
            <person name="Salamov A."/>
            <person name="Andreopoulos B."/>
            <person name="Cheng J.F."/>
            <person name="Woyke T."/>
            <person name="Pelin A."/>
            <person name="Henrissat B."/>
            <person name="Reynolds N.K."/>
            <person name="Benny G.L."/>
            <person name="Smith M.E."/>
            <person name="James T.Y."/>
            <person name="Grigoriev I.V."/>
        </authorList>
    </citation>
    <scope>NUCLEOTIDE SEQUENCE [LARGE SCALE GENOMIC DNA]</scope>
    <source>
        <strain evidence="2">Benny S71-1</strain>
    </source>
</reference>
<dbReference type="EMBL" id="KZ989210">
    <property type="protein sequence ID" value="RKP27422.1"/>
    <property type="molecule type" value="Genomic_DNA"/>
</dbReference>
<sequence>MSRSRASRQASAFMLLCIKRASIGNDWCIRQLTSSIARYLEAHPLYRHARLLTEYAGQCVVAPDHGNELVVVDGQVQPVEAYKLLVPACGGSSGRVEHAHLTSSAIVGKMRSRDGTAASAWFCAWRGRDSLPDWTLVLDGAFRLVDTLDNWALLGEPRACTSQVAYTVCSLLSGRTCSVFVLERSAACHLQKASRHHVHVHSTVPCDDGRLARRQLWRVCINGVKQCIMQDTVALPSTGGHSLVLTRRIGDHAVLSQFWADGVVGRACHMTFHCLTRRRVSWGRAVSGDGIVAILGENGAVFASGTGQSCDVFGMADGATLRRLRFPTACYLRLDLGFVAHAYACDDDHHVLTMDLRHAM</sequence>
<evidence type="ECO:0000313" key="1">
    <source>
        <dbReference type="EMBL" id="RKP27422.1"/>
    </source>
</evidence>